<feature type="compositionally biased region" description="Polar residues" evidence="1">
    <location>
        <begin position="8"/>
        <end position="30"/>
    </location>
</feature>
<proteinExistence type="predicted"/>
<protein>
    <submittedName>
        <fullName evidence="3">Uncharacterized protein</fullName>
    </submittedName>
</protein>
<gene>
    <name evidence="3" type="ORF">MYCIT1_LOCUS5679</name>
</gene>
<keyword evidence="2" id="KW-1133">Transmembrane helix</keyword>
<feature type="non-terminal residue" evidence="3">
    <location>
        <position position="322"/>
    </location>
</feature>
<evidence type="ECO:0000313" key="4">
    <source>
        <dbReference type="Proteomes" id="UP001295794"/>
    </source>
</evidence>
<feature type="compositionally biased region" description="Polar residues" evidence="1">
    <location>
        <begin position="135"/>
        <end position="149"/>
    </location>
</feature>
<feature type="compositionally biased region" description="Polar residues" evidence="1">
    <location>
        <begin position="76"/>
        <end position="86"/>
    </location>
</feature>
<organism evidence="3 4">
    <name type="scientific">Mycena citricolor</name>
    <dbReference type="NCBI Taxonomy" id="2018698"/>
    <lineage>
        <taxon>Eukaryota</taxon>
        <taxon>Fungi</taxon>
        <taxon>Dikarya</taxon>
        <taxon>Basidiomycota</taxon>
        <taxon>Agaricomycotina</taxon>
        <taxon>Agaricomycetes</taxon>
        <taxon>Agaricomycetidae</taxon>
        <taxon>Agaricales</taxon>
        <taxon>Marasmiineae</taxon>
        <taxon>Mycenaceae</taxon>
        <taxon>Mycena</taxon>
    </lineage>
</organism>
<accession>A0AAD2GVX2</accession>
<evidence type="ECO:0000256" key="1">
    <source>
        <dbReference type="SAM" id="MobiDB-lite"/>
    </source>
</evidence>
<dbReference type="AlphaFoldDB" id="A0AAD2GVX2"/>
<feature type="region of interest" description="Disordered" evidence="1">
    <location>
        <begin position="1"/>
        <end position="159"/>
    </location>
</feature>
<comment type="caution">
    <text evidence="3">The sequence shown here is derived from an EMBL/GenBank/DDBJ whole genome shotgun (WGS) entry which is preliminary data.</text>
</comment>
<keyword evidence="2" id="KW-0472">Membrane</keyword>
<feature type="compositionally biased region" description="Polar residues" evidence="1">
    <location>
        <begin position="113"/>
        <end position="127"/>
    </location>
</feature>
<keyword evidence="2" id="KW-0812">Transmembrane</keyword>
<keyword evidence="4" id="KW-1185">Reference proteome</keyword>
<reference evidence="3" key="1">
    <citation type="submission" date="2023-11" db="EMBL/GenBank/DDBJ databases">
        <authorList>
            <person name="De Vega J J."/>
            <person name="De Vega J J."/>
        </authorList>
    </citation>
    <scope>NUCLEOTIDE SEQUENCE</scope>
</reference>
<dbReference type="Proteomes" id="UP001295794">
    <property type="component" value="Unassembled WGS sequence"/>
</dbReference>
<name>A0AAD2GVX2_9AGAR</name>
<evidence type="ECO:0000256" key="2">
    <source>
        <dbReference type="SAM" id="Phobius"/>
    </source>
</evidence>
<evidence type="ECO:0000313" key="3">
    <source>
        <dbReference type="EMBL" id="CAK5265019.1"/>
    </source>
</evidence>
<sequence>VSAFMATAQRSISPSAQVTTPASIQSTSTPGFIPAETPRAKGKRKADEVDTTPPEAKKEREQRATFAVGPRPVRPSNATTTTSGHAPSSYHRQKRARLSASSESPSLSRSLAYQETDQHGSWPSRRSTGAARPLSRSQSVQSHAQTAGGASSHRAPSRRSLSQASIPLSALISPHAPSVARSGGAYHMRDPHKPPRIQPTAWALSWGEINWRAEKADRWRHWTEAGGSPLHAWLFFIGFVIFPIWWVAAFIPVVRTRRIGEGGKDVILDDPQLEFGEPLPFWLLLDLIAFSDARTWRKRSRIMAVVSFVTYIPFIILVAIFA</sequence>
<feature type="transmembrane region" description="Helical" evidence="2">
    <location>
        <begin position="302"/>
        <end position="321"/>
    </location>
</feature>
<feature type="transmembrane region" description="Helical" evidence="2">
    <location>
        <begin position="233"/>
        <end position="254"/>
    </location>
</feature>
<feature type="compositionally biased region" description="Low complexity" evidence="1">
    <location>
        <begin position="98"/>
        <end position="112"/>
    </location>
</feature>
<dbReference type="EMBL" id="CAVNYO010000079">
    <property type="protein sequence ID" value="CAK5265019.1"/>
    <property type="molecule type" value="Genomic_DNA"/>
</dbReference>